<comment type="caution">
    <text evidence="7">The sequence shown here is derived from an EMBL/GenBank/DDBJ whole genome shotgun (WGS) entry which is preliminary data.</text>
</comment>
<dbReference type="EMBL" id="JARPMG010000011">
    <property type="protein sequence ID" value="KAJ8097269.1"/>
    <property type="molecule type" value="Genomic_DNA"/>
</dbReference>
<gene>
    <name evidence="7" type="ORF">POJ06DRAFT_28274</name>
</gene>
<dbReference type="PROSITE" id="PS50238">
    <property type="entry name" value="RHOGAP"/>
    <property type="match status" value="1"/>
</dbReference>
<name>A0AAD7VQ75_9ASCO</name>
<dbReference type="Gene3D" id="2.60.40.10">
    <property type="entry name" value="Immunoglobulins"/>
    <property type="match status" value="1"/>
</dbReference>
<organism evidence="7 8">
    <name type="scientific">Lipomyces tetrasporus</name>
    <dbReference type="NCBI Taxonomy" id="54092"/>
    <lineage>
        <taxon>Eukaryota</taxon>
        <taxon>Fungi</taxon>
        <taxon>Dikarya</taxon>
        <taxon>Ascomycota</taxon>
        <taxon>Saccharomycotina</taxon>
        <taxon>Lipomycetes</taxon>
        <taxon>Lipomycetales</taxon>
        <taxon>Lipomycetaceae</taxon>
        <taxon>Lipomyces</taxon>
    </lineage>
</organism>
<evidence type="ECO:0000256" key="3">
    <source>
        <dbReference type="ARBA" id="ARBA00022753"/>
    </source>
</evidence>
<proteinExistence type="predicted"/>
<dbReference type="SUPFAM" id="SSF56219">
    <property type="entry name" value="DNase I-like"/>
    <property type="match status" value="1"/>
</dbReference>
<comment type="subcellular location">
    <subcellularLocation>
        <location evidence="2">Cytoplasmic vesicle</location>
        <location evidence="2">Phagosome membrane</location>
    </subcellularLocation>
    <subcellularLocation>
        <location evidence="1">Early endosome membrane</location>
    </subcellularLocation>
</comment>
<evidence type="ECO:0000256" key="2">
    <source>
        <dbReference type="ARBA" id="ARBA00004580"/>
    </source>
</evidence>
<keyword evidence="3" id="KW-0967">Endosome</keyword>
<dbReference type="SMART" id="SM00128">
    <property type="entry name" value="IPPc"/>
    <property type="match status" value="1"/>
</dbReference>
<reference evidence="7" key="1">
    <citation type="submission" date="2023-03" db="EMBL/GenBank/DDBJ databases">
        <title>Near-Complete genome sequence of Lipomyces tetrasporous NRRL Y-64009, an oleaginous yeast capable of growing on lignocellulosic hydrolysates.</title>
        <authorList>
            <consortium name="Lawrence Berkeley National Laboratory"/>
            <person name="Jagtap S.S."/>
            <person name="Liu J.-J."/>
            <person name="Walukiewicz H.E."/>
            <person name="Pangilinan J."/>
            <person name="Lipzen A."/>
            <person name="Ahrendt S."/>
            <person name="Koriabine M."/>
            <person name="Cobaugh K."/>
            <person name="Salamov A."/>
            <person name="Yoshinaga Y."/>
            <person name="Ng V."/>
            <person name="Daum C."/>
            <person name="Grigoriev I.V."/>
            <person name="Slininger P.J."/>
            <person name="Dien B.S."/>
            <person name="Jin Y.-S."/>
            <person name="Rao C.V."/>
        </authorList>
    </citation>
    <scope>NUCLEOTIDE SEQUENCE</scope>
    <source>
        <strain evidence="7">NRRL Y-64009</strain>
    </source>
</reference>
<dbReference type="GeneID" id="80885219"/>
<dbReference type="Gene3D" id="3.60.10.10">
    <property type="entry name" value="Endonuclease/exonuclease/phosphatase"/>
    <property type="match status" value="1"/>
</dbReference>
<dbReference type="AlphaFoldDB" id="A0AAD7VQ75"/>
<dbReference type="PANTHER" id="PTHR11200:SF275">
    <property type="entry name" value="LD06095P"/>
    <property type="match status" value="1"/>
</dbReference>
<evidence type="ECO:0000313" key="8">
    <source>
        <dbReference type="Proteomes" id="UP001217417"/>
    </source>
</evidence>
<evidence type="ECO:0000256" key="4">
    <source>
        <dbReference type="ARBA" id="ARBA00023329"/>
    </source>
</evidence>
<dbReference type="InterPro" id="IPR036691">
    <property type="entry name" value="Endo/exonu/phosph_ase_sf"/>
</dbReference>
<evidence type="ECO:0000259" key="6">
    <source>
        <dbReference type="PROSITE" id="PS50238"/>
    </source>
</evidence>
<protein>
    <submittedName>
        <fullName evidence="7">Endonuclease/exonuclease/phosphatase</fullName>
    </submittedName>
</protein>
<dbReference type="Pfam" id="PF00620">
    <property type="entry name" value="RhoGAP"/>
    <property type="match status" value="1"/>
</dbReference>
<dbReference type="PANTHER" id="PTHR11200">
    <property type="entry name" value="INOSITOL 5-PHOSPHATASE"/>
    <property type="match status" value="1"/>
</dbReference>
<dbReference type="InterPro" id="IPR008936">
    <property type="entry name" value="Rho_GTPase_activation_prot"/>
</dbReference>
<accession>A0AAD7VQ75</accession>
<dbReference type="InterPro" id="IPR013783">
    <property type="entry name" value="Ig-like_fold"/>
</dbReference>
<dbReference type="GO" id="GO:0007165">
    <property type="term" value="P:signal transduction"/>
    <property type="evidence" value="ECO:0007669"/>
    <property type="project" value="InterPro"/>
</dbReference>
<dbReference type="InterPro" id="IPR000198">
    <property type="entry name" value="RhoGAP_dom"/>
</dbReference>
<evidence type="ECO:0000313" key="7">
    <source>
        <dbReference type="EMBL" id="KAJ8097269.1"/>
    </source>
</evidence>
<keyword evidence="7" id="KW-0378">Hydrolase</keyword>
<feature type="domain" description="Rho-GAP" evidence="6">
    <location>
        <begin position="690"/>
        <end position="878"/>
    </location>
</feature>
<dbReference type="Gene3D" id="1.10.555.10">
    <property type="entry name" value="Rho GTPase activation protein"/>
    <property type="match status" value="1"/>
</dbReference>
<keyword evidence="7" id="KW-0255">Endonuclease</keyword>
<dbReference type="RefSeq" id="XP_056040719.1">
    <property type="nucleotide sequence ID" value="XM_056190053.1"/>
</dbReference>
<sequence length="878" mass="97259">MMTSLVLSTSTHTLTFHPAVCTDSGGTIDTPFYILETKAKQTQVVASGSPVQPAATDLTVHDTISIDEDVADSDRLLLKLQDRDIGTIPKSDATSLAEFVLSWRSALAALEEQVQVTQLSSFEDPLSSDYVTTRLIQERDSFFEEKTVQVRLITWNLHGEVIGEDLRPLLFGSSVLSDLGELQDLGIFFVGLQEADPLTPTTLSTNQATITRWANQVLECLGESYVLSASSELLGMVLLMFSHKKLASQITQLEISSAGTGVLGYWGNKGAVCLRFVLGDSELADVPGVQIAVMNMHLSSGIAPQAVERRRWEMSELSKRLKLPMFNGKLYRKQRNGGKNRKELLYQNGDLLDELDERVLDASPDDDDTIAAAADAVADMKIKENATAREYEAGAPGTPSTDDSDKAATISTTASTTATTAATINSDQVGPEREINSIVFVLGDLNYRLAMDRSDIAQLVTKNDYNALLFWDQLRNEIKEGSILVGFQEGPIAFQPTYKYDIGTNVFDTSEKARIPAYTDRILYTPYPSLAQLDYESFMHYISSDHKPVAATFELRTVLIDADKRAQIVKRLLHDLDARENESRPKVEVEETDLVCPDLKVLSTVNQIVKFKNYGNTQVAWEIEIVDGSFLEVATPQGVLPPGGTQTVRVSFRVPPNISQISEIFILRIVNRQDYFISISGNVLPSCFGASLEDMIQKPSGARNGFLAPQAGPQLNIPREIWKCVDFLSSRIARDIFRRSGDETVGQLVRDWLDNGDDFDATVLDSLAKDGNKGMHSVAEQFVQLLALVRGGVIPEEAYDTIIQGNDGVSLVFEAMPRVNVNTLIYIASFLREVKRVVIDFDLILEVFDRVLVRIPKNGKNKSRQKKKRIEFLKQFIG</sequence>
<dbReference type="GO" id="GO:0004439">
    <property type="term" value="F:phosphatidylinositol-4,5-bisphosphate 5-phosphatase activity"/>
    <property type="evidence" value="ECO:0007669"/>
    <property type="project" value="TreeGrafter"/>
</dbReference>
<dbReference type="GO" id="GO:0004519">
    <property type="term" value="F:endonuclease activity"/>
    <property type="evidence" value="ECO:0007669"/>
    <property type="project" value="UniProtKB-KW"/>
</dbReference>
<dbReference type="GO" id="GO:0046856">
    <property type="term" value="P:phosphatidylinositol dephosphorylation"/>
    <property type="evidence" value="ECO:0007669"/>
    <property type="project" value="InterPro"/>
</dbReference>
<dbReference type="GO" id="GO:0031901">
    <property type="term" value="C:early endosome membrane"/>
    <property type="evidence" value="ECO:0007669"/>
    <property type="project" value="UniProtKB-SubCell"/>
</dbReference>
<dbReference type="InterPro" id="IPR000300">
    <property type="entry name" value="IPPc"/>
</dbReference>
<keyword evidence="8" id="KW-1185">Reference proteome</keyword>
<keyword evidence="4" id="KW-0968">Cytoplasmic vesicle</keyword>
<dbReference type="InterPro" id="IPR046985">
    <property type="entry name" value="IP5"/>
</dbReference>
<evidence type="ECO:0000256" key="5">
    <source>
        <dbReference type="SAM" id="MobiDB-lite"/>
    </source>
</evidence>
<dbReference type="Pfam" id="PF22669">
    <property type="entry name" value="Exo_endo_phos2"/>
    <property type="match status" value="2"/>
</dbReference>
<dbReference type="SUPFAM" id="SSF48350">
    <property type="entry name" value="GTPase activation domain, GAP"/>
    <property type="match status" value="1"/>
</dbReference>
<dbReference type="Proteomes" id="UP001217417">
    <property type="component" value="Unassembled WGS sequence"/>
</dbReference>
<feature type="region of interest" description="Disordered" evidence="5">
    <location>
        <begin position="388"/>
        <end position="407"/>
    </location>
</feature>
<dbReference type="SMART" id="SM00324">
    <property type="entry name" value="RhoGAP"/>
    <property type="match status" value="1"/>
</dbReference>
<evidence type="ECO:0000256" key="1">
    <source>
        <dbReference type="ARBA" id="ARBA00004146"/>
    </source>
</evidence>
<keyword evidence="7" id="KW-0540">Nuclease</keyword>